<dbReference type="NCBIfam" id="TIGR00361">
    <property type="entry name" value="ComEC_Rec2"/>
    <property type="match status" value="1"/>
</dbReference>
<keyword evidence="3 6" id="KW-0812">Transmembrane</keyword>
<dbReference type="InterPro" id="IPR025405">
    <property type="entry name" value="DUF4131"/>
</dbReference>
<dbReference type="Pfam" id="PF00753">
    <property type="entry name" value="Lactamase_B"/>
    <property type="match status" value="1"/>
</dbReference>
<dbReference type="GO" id="GO:0030420">
    <property type="term" value="P:establishment of competence for transformation"/>
    <property type="evidence" value="ECO:0007669"/>
    <property type="project" value="InterPro"/>
</dbReference>
<dbReference type="EMBL" id="MJEH01000010">
    <property type="protein sequence ID" value="OEH93681.1"/>
    <property type="molecule type" value="Genomic_DNA"/>
</dbReference>
<keyword evidence="9" id="KW-1185">Reference proteome</keyword>
<dbReference type="InterPro" id="IPR052159">
    <property type="entry name" value="Competence_DNA_uptake"/>
</dbReference>
<evidence type="ECO:0000256" key="2">
    <source>
        <dbReference type="ARBA" id="ARBA00022475"/>
    </source>
</evidence>
<dbReference type="STRING" id="1305675.BFG57_11610"/>
<evidence type="ECO:0000256" key="4">
    <source>
        <dbReference type="ARBA" id="ARBA00022989"/>
    </source>
</evidence>
<dbReference type="PANTHER" id="PTHR30619:SF1">
    <property type="entry name" value="RECOMBINATION PROTEIN 2"/>
    <property type="match status" value="1"/>
</dbReference>
<dbReference type="GO" id="GO:0005886">
    <property type="term" value="C:plasma membrane"/>
    <property type="evidence" value="ECO:0007669"/>
    <property type="project" value="UniProtKB-SubCell"/>
</dbReference>
<dbReference type="SUPFAM" id="SSF56281">
    <property type="entry name" value="Metallo-hydrolase/oxidoreductase"/>
    <property type="match status" value="1"/>
</dbReference>
<comment type="subcellular location">
    <subcellularLocation>
        <location evidence="1">Cell membrane</location>
        <topology evidence="1">Multi-pass membrane protein</topology>
    </subcellularLocation>
</comment>
<dbReference type="RefSeq" id="WP_069716256.1">
    <property type="nucleotide sequence ID" value="NZ_MJEH01000010.1"/>
</dbReference>
<dbReference type="SMART" id="SM00849">
    <property type="entry name" value="Lactamase_B"/>
    <property type="match status" value="1"/>
</dbReference>
<dbReference type="Pfam" id="PF03772">
    <property type="entry name" value="Competence"/>
    <property type="match status" value="1"/>
</dbReference>
<evidence type="ECO:0000313" key="9">
    <source>
        <dbReference type="Proteomes" id="UP000095209"/>
    </source>
</evidence>
<dbReference type="InterPro" id="IPR004797">
    <property type="entry name" value="Competence_ComEC/Rec2"/>
</dbReference>
<name>A0A1E5LHZ3_9BACI</name>
<dbReference type="Gene3D" id="3.60.15.10">
    <property type="entry name" value="Ribonuclease Z/Hydroxyacylglutathione hydrolase-like"/>
    <property type="match status" value="1"/>
</dbReference>
<feature type="transmembrane region" description="Helical" evidence="6">
    <location>
        <begin position="479"/>
        <end position="498"/>
    </location>
</feature>
<feature type="transmembrane region" description="Helical" evidence="6">
    <location>
        <begin position="389"/>
        <end position="412"/>
    </location>
</feature>
<accession>A0A1E5LHZ3</accession>
<dbReference type="InterPro" id="IPR035681">
    <property type="entry name" value="ComA-like_MBL"/>
</dbReference>
<feature type="transmembrane region" description="Helical" evidence="6">
    <location>
        <begin position="419"/>
        <end position="439"/>
    </location>
</feature>
<dbReference type="Pfam" id="PF13567">
    <property type="entry name" value="DUF4131"/>
    <property type="match status" value="1"/>
</dbReference>
<dbReference type="CDD" id="cd07731">
    <property type="entry name" value="ComA-like_MBL-fold"/>
    <property type="match status" value="1"/>
</dbReference>
<feature type="transmembrane region" description="Helical" evidence="6">
    <location>
        <begin position="230"/>
        <end position="257"/>
    </location>
</feature>
<dbReference type="OrthoDB" id="9761531at2"/>
<sequence>MDGKLLYIGISAVFGVWLSISYQWFVCMLFILYVIYIFKRQSQIFVFFMLLTFCFFIGYTFMYQSLHQTKITSETTKFVGEITSIPNLNGDRLRFYFKENEHNEVVIVSYRLSLNDELKQLEQLRVGMFCKLNGQLVEQDEAKNFYGFNSHEYLGRQNIHWILEPSSIQAEWCVSPSNLEWSPAYWRQLGIKKIEEHFDQPSSGIVQALIFGERSNLLEEMKQSFQQFGIIHLLAISGLHVSLLTTALFFLLIRLGLTRERAYTVLLCMLPLYILIAGAAPSVVRAGLMTMCVMVSIRFQYRFTPVDSISVVALIMMLTRPYYVFDVGFQLSFLVSLSLIISSASLLHVTVTSVKKGLYVTLIAQLMTLPIILYNFFEISILSIPLNLLFVPLMSLLILPLSFLTFILLYIFPPITFPLLFLLNKMLMIANDLLSWLQSFDFFTITFGRPPIIWSILFFLACIYFLAEWENSNFISKAWCSLSFLGLMLLFLWHLPYIDPSGEVTVLNVGQAECIYIEMPFRKTNLLIDTGGRVTFQDEKWKERKNSFQIGEDIVLPFLKAKGVRSIDRLMFTHGDFDHIGDAHILMNNLKIDKLLIGAGAPYDKKWQEELLLLAEDQGITVERVRAGESWKDGGINFYILSPFGDEKERNERSVVLWAKLGEVKWLFTGDLEMEGEERLMLMYPHLEADILKVGHHGSNTSSSSLFLERLNVKVALISVGEGNYYGHPHKEVLERFEKNGIRVFRTDRLGDIQWSFSKKRGTFRTVIPYDTLE</sequence>
<protein>
    <submittedName>
        <fullName evidence="8">DNA internalization-related competence protein ComEC/Rec2</fullName>
    </submittedName>
</protein>
<keyword evidence="5 6" id="KW-0472">Membrane</keyword>
<feature type="transmembrane region" description="Helical" evidence="6">
    <location>
        <begin position="451"/>
        <end position="467"/>
    </location>
</feature>
<dbReference type="Proteomes" id="UP000095209">
    <property type="component" value="Unassembled WGS sequence"/>
</dbReference>
<dbReference type="PANTHER" id="PTHR30619">
    <property type="entry name" value="DNA INTERNALIZATION/COMPETENCE PROTEIN COMEC/REC2"/>
    <property type="match status" value="1"/>
</dbReference>
<feature type="transmembrane region" description="Helical" evidence="6">
    <location>
        <begin position="329"/>
        <end position="351"/>
    </location>
</feature>
<evidence type="ECO:0000256" key="3">
    <source>
        <dbReference type="ARBA" id="ARBA00022692"/>
    </source>
</evidence>
<keyword evidence="2" id="KW-1003">Cell membrane</keyword>
<feature type="domain" description="Metallo-beta-lactamase" evidence="7">
    <location>
        <begin position="511"/>
        <end position="722"/>
    </location>
</feature>
<dbReference type="AlphaFoldDB" id="A0A1E5LHZ3"/>
<dbReference type="InterPro" id="IPR004477">
    <property type="entry name" value="ComEC_N"/>
</dbReference>
<feature type="transmembrane region" description="Helical" evidence="6">
    <location>
        <begin position="12"/>
        <end position="38"/>
    </location>
</feature>
<keyword evidence="4 6" id="KW-1133">Transmembrane helix</keyword>
<proteinExistence type="predicted"/>
<evidence type="ECO:0000256" key="1">
    <source>
        <dbReference type="ARBA" id="ARBA00004651"/>
    </source>
</evidence>
<organism evidence="8 9">
    <name type="scientific">Bacillus solimangrovi</name>
    <dbReference type="NCBI Taxonomy" id="1305675"/>
    <lineage>
        <taxon>Bacteria</taxon>
        <taxon>Bacillati</taxon>
        <taxon>Bacillota</taxon>
        <taxon>Bacilli</taxon>
        <taxon>Bacillales</taxon>
        <taxon>Bacillaceae</taxon>
        <taxon>Bacillus</taxon>
    </lineage>
</organism>
<gene>
    <name evidence="8" type="ORF">BFG57_11610</name>
</gene>
<evidence type="ECO:0000259" key="7">
    <source>
        <dbReference type="SMART" id="SM00849"/>
    </source>
</evidence>
<feature type="transmembrane region" description="Helical" evidence="6">
    <location>
        <begin position="44"/>
        <end position="63"/>
    </location>
</feature>
<feature type="transmembrane region" description="Helical" evidence="6">
    <location>
        <begin position="263"/>
        <end position="284"/>
    </location>
</feature>
<reference evidence="8 9" key="1">
    <citation type="submission" date="2016-08" db="EMBL/GenBank/DDBJ databases">
        <title>Genome of Bacillus solimangrovi GH2-4.</title>
        <authorList>
            <person name="Lim S."/>
            <person name="Kim B.-C."/>
        </authorList>
    </citation>
    <scope>NUCLEOTIDE SEQUENCE [LARGE SCALE GENOMIC DNA]</scope>
    <source>
        <strain evidence="8 9">GH2-4</strain>
    </source>
</reference>
<dbReference type="InterPro" id="IPR001279">
    <property type="entry name" value="Metallo-B-lactamas"/>
</dbReference>
<evidence type="ECO:0000313" key="8">
    <source>
        <dbReference type="EMBL" id="OEH93681.1"/>
    </source>
</evidence>
<dbReference type="InterPro" id="IPR036866">
    <property type="entry name" value="RibonucZ/Hydroxyglut_hydro"/>
</dbReference>
<evidence type="ECO:0000256" key="6">
    <source>
        <dbReference type="SAM" id="Phobius"/>
    </source>
</evidence>
<dbReference type="NCBIfam" id="TIGR00360">
    <property type="entry name" value="ComEC_N-term"/>
    <property type="match status" value="1"/>
</dbReference>
<evidence type="ECO:0000256" key="5">
    <source>
        <dbReference type="ARBA" id="ARBA00023136"/>
    </source>
</evidence>
<comment type="caution">
    <text evidence="8">The sequence shown here is derived from an EMBL/GenBank/DDBJ whole genome shotgun (WGS) entry which is preliminary data.</text>
</comment>
<feature type="transmembrane region" description="Helical" evidence="6">
    <location>
        <begin position="358"/>
        <end position="377"/>
    </location>
</feature>